<proteinExistence type="predicted"/>
<evidence type="ECO:0000313" key="2">
    <source>
        <dbReference type="Proteomes" id="UP001054945"/>
    </source>
</evidence>
<reference evidence="1 2" key="1">
    <citation type="submission" date="2021-06" db="EMBL/GenBank/DDBJ databases">
        <title>Caerostris extrusa draft genome.</title>
        <authorList>
            <person name="Kono N."/>
            <person name="Arakawa K."/>
        </authorList>
    </citation>
    <scope>NUCLEOTIDE SEQUENCE [LARGE SCALE GENOMIC DNA]</scope>
</reference>
<comment type="caution">
    <text evidence="1">The sequence shown here is derived from an EMBL/GenBank/DDBJ whole genome shotgun (WGS) entry which is preliminary data.</text>
</comment>
<keyword evidence="2" id="KW-1185">Reference proteome</keyword>
<gene>
    <name evidence="1" type="ORF">CEXT_576111</name>
</gene>
<evidence type="ECO:0000313" key="1">
    <source>
        <dbReference type="EMBL" id="GIX82283.1"/>
    </source>
</evidence>
<organism evidence="1 2">
    <name type="scientific">Caerostris extrusa</name>
    <name type="common">Bark spider</name>
    <name type="synonym">Caerostris bankana</name>
    <dbReference type="NCBI Taxonomy" id="172846"/>
    <lineage>
        <taxon>Eukaryota</taxon>
        <taxon>Metazoa</taxon>
        <taxon>Ecdysozoa</taxon>
        <taxon>Arthropoda</taxon>
        <taxon>Chelicerata</taxon>
        <taxon>Arachnida</taxon>
        <taxon>Araneae</taxon>
        <taxon>Araneomorphae</taxon>
        <taxon>Entelegynae</taxon>
        <taxon>Araneoidea</taxon>
        <taxon>Araneidae</taxon>
        <taxon>Caerostris</taxon>
    </lineage>
</organism>
<name>A0AAV4NCR2_CAEEX</name>
<dbReference type="Proteomes" id="UP001054945">
    <property type="component" value="Unassembled WGS sequence"/>
</dbReference>
<dbReference type="EMBL" id="BPLR01020764">
    <property type="protein sequence ID" value="GIX82283.1"/>
    <property type="molecule type" value="Genomic_DNA"/>
</dbReference>
<accession>A0AAV4NCR2</accession>
<protein>
    <submittedName>
        <fullName evidence="1">Uncharacterized protein</fullName>
    </submittedName>
</protein>
<sequence length="113" mass="12806">MKVVNDESDNLEEILCRSRCYVLSFLRPSHFGALVQQFSAKNCLELSISGVLRGTLNGEDYDDVMTFVMCEINALCNLTWHLASTNEMQTLKLILASAFAHTRNVLFRMLCPQ</sequence>
<dbReference type="AlphaFoldDB" id="A0AAV4NCR2"/>